<evidence type="ECO:0000256" key="3">
    <source>
        <dbReference type="ARBA" id="ARBA00018029"/>
    </source>
</evidence>
<dbReference type="Proteomes" id="UP000612808">
    <property type="component" value="Unassembled WGS sequence"/>
</dbReference>
<comment type="catalytic activity">
    <reaction evidence="7">
        <text>N-acetyl-D-glucosamine 6-phosphate + H2O = D-glucosamine 6-phosphate + acetate</text>
        <dbReference type="Rhea" id="RHEA:22936"/>
        <dbReference type="ChEBI" id="CHEBI:15377"/>
        <dbReference type="ChEBI" id="CHEBI:30089"/>
        <dbReference type="ChEBI" id="CHEBI:57513"/>
        <dbReference type="ChEBI" id="CHEBI:58725"/>
        <dbReference type="EC" id="3.5.1.25"/>
    </reaction>
</comment>
<evidence type="ECO:0000256" key="9">
    <source>
        <dbReference type="PIRNR" id="PIRNR038994"/>
    </source>
</evidence>
<feature type="binding site" evidence="12">
    <location>
        <position position="197"/>
    </location>
    <ligand>
        <name>Zn(2+)</name>
        <dbReference type="ChEBI" id="CHEBI:29105"/>
    </ligand>
</feature>
<evidence type="ECO:0000256" key="6">
    <source>
        <dbReference type="ARBA" id="ARBA00023277"/>
    </source>
</evidence>
<evidence type="ECO:0000259" key="13">
    <source>
        <dbReference type="Pfam" id="PF01979"/>
    </source>
</evidence>
<keyword evidence="6 9" id="KW-0119">Carbohydrate metabolism</keyword>
<keyword evidence="15" id="KW-1185">Reference proteome</keyword>
<comment type="pathway">
    <text evidence="8">Amino-sugar metabolism; N-acetylneuraminate degradation; D-fructose 6-phosphate from N-acetylneuraminate: step 4/5.</text>
</comment>
<dbReference type="InterPro" id="IPR003764">
    <property type="entry name" value="GlcNAc_6-P_deAcase"/>
</dbReference>
<dbReference type="PIRSF" id="PIRSF038994">
    <property type="entry name" value="NagA"/>
    <property type="match status" value="1"/>
</dbReference>
<feature type="binding site" evidence="11">
    <location>
        <position position="253"/>
    </location>
    <ligand>
        <name>substrate</name>
    </ligand>
</feature>
<dbReference type="InterPro" id="IPR032466">
    <property type="entry name" value="Metal_Hydrolase"/>
</dbReference>
<dbReference type="Gene3D" id="3.20.20.140">
    <property type="entry name" value="Metal-dependent hydrolases"/>
    <property type="match status" value="1"/>
</dbReference>
<sequence length="381" mass="38507">MSADPSEPARLVLRNARVVTPTGALDRGHVLVAGGTITAVGAGDGPADGTVVDLAGATVLPGFVDMHTHGGGGATYTTGDADEARRAAAFHLAHGTTTTLASLVTAPPELMLAATRAYQPLVADGTLAGLHYEGPYLSAARCGAQNPAYLRDPDLDELAALLDIGGVRMVTVAPERAGALDAIRYLVGRGVVAAVGHTDASYEQTLAAVEAGATAGTHVCNGMRPIHHREPGPIVALLRSPSVTCEFIADGHHLHDAMLSFAASAAGTDRAALVTDAMAAAGMSDGAYELGGQAVTVLDGVARLAEGGSIAGSTLTMDAAVRRAVGAGLPLADVARMAATTPARTIGLTDRGALAAGLRADLVVLDDDLAVRRVMRGGEWQ</sequence>
<dbReference type="GO" id="GO:0006046">
    <property type="term" value="P:N-acetylglucosamine catabolic process"/>
    <property type="evidence" value="ECO:0007669"/>
    <property type="project" value="TreeGrafter"/>
</dbReference>
<dbReference type="AlphaFoldDB" id="A0A8J3J329"/>
<dbReference type="CDD" id="cd00854">
    <property type="entry name" value="NagA"/>
    <property type="match status" value="1"/>
</dbReference>
<evidence type="ECO:0000256" key="7">
    <source>
        <dbReference type="ARBA" id="ARBA00047647"/>
    </source>
</evidence>
<evidence type="ECO:0000256" key="10">
    <source>
        <dbReference type="PIRSR" id="PIRSR038994-1"/>
    </source>
</evidence>
<evidence type="ECO:0000256" key="4">
    <source>
        <dbReference type="ARBA" id="ARBA00022723"/>
    </source>
</evidence>
<accession>A0A8J3J329</accession>
<dbReference type="GO" id="GO:0008448">
    <property type="term" value="F:N-acetylglucosamine-6-phosphate deacetylase activity"/>
    <property type="evidence" value="ECO:0007669"/>
    <property type="project" value="UniProtKB-EC"/>
</dbReference>
<dbReference type="EC" id="3.5.1.25" evidence="2"/>
<dbReference type="SUPFAM" id="SSF51556">
    <property type="entry name" value="Metallo-dependent hydrolases"/>
    <property type="match status" value="1"/>
</dbReference>
<feature type="active site" description="Proton donor/acceptor" evidence="10">
    <location>
        <position position="276"/>
    </location>
</feature>
<feature type="binding site" evidence="11">
    <location>
        <begin position="221"/>
        <end position="222"/>
    </location>
    <ligand>
        <name>substrate</name>
    </ligand>
</feature>
<evidence type="ECO:0000313" key="14">
    <source>
        <dbReference type="EMBL" id="GID13710.1"/>
    </source>
</evidence>
<dbReference type="InterPro" id="IPR011059">
    <property type="entry name" value="Metal-dep_hydrolase_composite"/>
</dbReference>
<comment type="cofactor">
    <cofactor evidence="12">
        <name>a divalent metal cation</name>
        <dbReference type="ChEBI" id="CHEBI:60240"/>
    </cofactor>
    <text evidence="12">Binds 1 divalent metal cation per subunit.</text>
</comment>
<feature type="domain" description="Amidohydrolase-related" evidence="13">
    <location>
        <begin position="58"/>
        <end position="380"/>
    </location>
</feature>
<proteinExistence type="inferred from homology"/>
<comment type="similarity">
    <text evidence="1 9">Belongs to the metallo-dependent hydrolases superfamily. NagA family.</text>
</comment>
<dbReference type="EMBL" id="BOMB01000026">
    <property type="protein sequence ID" value="GID13710.1"/>
    <property type="molecule type" value="Genomic_DNA"/>
</dbReference>
<evidence type="ECO:0000256" key="1">
    <source>
        <dbReference type="ARBA" id="ARBA00010716"/>
    </source>
</evidence>
<feature type="binding site" evidence="11">
    <location>
        <position position="229"/>
    </location>
    <ligand>
        <name>substrate</name>
    </ligand>
</feature>
<feature type="binding site" evidence="12">
    <location>
        <position position="133"/>
    </location>
    <ligand>
        <name>Zn(2+)</name>
        <dbReference type="ChEBI" id="CHEBI:29105"/>
    </ligand>
</feature>
<dbReference type="Gene3D" id="2.30.40.10">
    <property type="entry name" value="Urease, subunit C, domain 1"/>
    <property type="match status" value="1"/>
</dbReference>
<feature type="binding site" evidence="12">
    <location>
        <position position="218"/>
    </location>
    <ligand>
        <name>Zn(2+)</name>
        <dbReference type="ChEBI" id="CHEBI:29105"/>
    </ligand>
</feature>
<evidence type="ECO:0000256" key="5">
    <source>
        <dbReference type="ARBA" id="ARBA00022801"/>
    </source>
</evidence>
<dbReference type="PANTHER" id="PTHR11113">
    <property type="entry name" value="N-ACETYLGLUCOSAMINE-6-PHOSPHATE DEACETYLASE"/>
    <property type="match status" value="1"/>
</dbReference>
<evidence type="ECO:0000256" key="12">
    <source>
        <dbReference type="PIRSR" id="PIRSR038994-3"/>
    </source>
</evidence>
<dbReference type="RefSeq" id="WP_203660985.1">
    <property type="nucleotide sequence ID" value="NZ_BAAAZM010000020.1"/>
</dbReference>
<evidence type="ECO:0000256" key="11">
    <source>
        <dbReference type="PIRSR" id="PIRSR038994-2"/>
    </source>
</evidence>
<dbReference type="GO" id="GO:0046872">
    <property type="term" value="F:metal ion binding"/>
    <property type="evidence" value="ECO:0007669"/>
    <property type="project" value="UniProtKB-KW"/>
</dbReference>
<name>A0A8J3J329_9ACTN</name>
<evidence type="ECO:0000256" key="8">
    <source>
        <dbReference type="ARBA" id="ARBA00060590"/>
    </source>
</evidence>
<feature type="binding site" evidence="11">
    <location>
        <position position="144"/>
    </location>
    <ligand>
        <name>substrate</name>
    </ligand>
</feature>
<dbReference type="InterPro" id="IPR006680">
    <property type="entry name" value="Amidohydro-rel"/>
</dbReference>
<dbReference type="SUPFAM" id="SSF51338">
    <property type="entry name" value="Composite domain of metallo-dependent hydrolases"/>
    <property type="match status" value="1"/>
</dbReference>
<reference evidence="14" key="1">
    <citation type="submission" date="2021-01" db="EMBL/GenBank/DDBJ databases">
        <title>Whole genome shotgun sequence of Actinocatenispora rupis NBRC 107355.</title>
        <authorList>
            <person name="Komaki H."/>
            <person name="Tamura T."/>
        </authorList>
    </citation>
    <scope>NUCLEOTIDE SEQUENCE</scope>
    <source>
        <strain evidence="14">NBRC 107355</strain>
    </source>
</reference>
<evidence type="ECO:0000313" key="15">
    <source>
        <dbReference type="Proteomes" id="UP000612808"/>
    </source>
</evidence>
<dbReference type="NCBIfam" id="TIGR00221">
    <property type="entry name" value="nagA"/>
    <property type="match status" value="1"/>
</dbReference>
<organism evidence="14 15">
    <name type="scientific">Actinocatenispora rupis</name>
    <dbReference type="NCBI Taxonomy" id="519421"/>
    <lineage>
        <taxon>Bacteria</taxon>
        <taxon>Bacillati</taxon>
        <taxon>Actinomycetota</taxon>
        <taxon>Actinomycetes</taxon>
        <taxon>Micromonosporales</taxon>
        <taxon>Micromonosporaceae</taxon>
        <taxon>Actinocatenispora</taxon>
    </lineage>
</organism>
<evidence type="ECO:0000256" key="2">
    <source>
        <dbReference type="ARBA" id="ARBA00011899"/>
    </source>
</evidence>
<keyword evidence="5 9" id="KW-0378">Hydrolase</keyword>
<dbReference type="Pfam" id="PF01979">
    <property type="entry name" value="Amidohydro_1"/>
    <property type="match status" value="1"/>
</dbReference>
<feature type="binding site" evidence="11">
    <location>
        <begin position="310"/>
        <end position="312"/>
    </location>
    <ligand>
        <name>substrate</name>
    </ligand>
</feature>
<dbReference type="PANTHER" id="PTHR11113:SF14">
    <property type="entry name" value="N-ACETYLGLUCOSAMINE-6-PHOSPHATE DEACETYLASE"/>
    <property type="match status" value="1"/>
</dbReference>
<comment type="caution">
    <text evidence="14">The sequence shown here is derived from an EMBL/GenBank/DDBJ whole genome shotgun (WGS) entry which is preliminary data.</text>
</comment>
<gene>
    <name evidence="14" type="primary">nagA</name>
    <name evidence="14" type="ORF">Aru02nite_45990</name>
</gene>
<keyword evidence="4 12" id="KW-0479">Metal-binding</keyword>
<dbReference type="FunFam" id="3.20.20.140:FF:000004">
    <property type="entry name" value="N-acetylglucosamine-6-phosphate deacetylase"/>
    <property type="match status" value="1"/>
</dbReference>
<protein>
    <recommendedName>
        <fullName evidence="3">N-acetylglucosamine-6-phosphate deacetylase</fullName>
        <ecNumber evidence="2">3.5.1.25</ecNumber>
    </recommendedName>
</protein>